<comment type="caution">
    <text evidence="3">The sequence shown here is derived from an EMBL/GenBank/DDBJ whole genome shotgun (WGS) entry which is preliminary data.</text>
</comment>
<name>A0A5J4U295_9EUKA</name>
<keyword evidence="2" id="KW-0812">Transmembrane</keyword>
<feature type="transmembrane region" description="Helical" evidence="2">
    <location>
        <begin position="38"/>
        <end position="60"/>
    </location>
</feature>
<keyword evidence="2" id="KW-0472">Membrane</keyword>
<evidence type="ECO:0000313" key="3">
    <source>
        <dbReference type="EMBL" id="KAA6364667.1"/>
    </source>
</evidence>
<feature type="compositionally biased region" description="Basic and acidic residues" evidence="1">
    <location>
        <begin position="9"/>
        <end position="25"/>
    </location>
</feature>
<gene>
    <name evidence="3" type="ORF">EZS28_039807</name>
</gene>
<protein>
    <submittedName>
        <fullName evidence="3">Uncharacterized protein</fullName>
    </submittedName>
</protein>
<sequence>MSESQAMDKSPESIKSQDGKSEKHTSNTTRNITTARKVTAEIIIVIGMVVGIGMDIHIIIQADIIMEIIHIDREIVIEMIQDGAKRDLELNHPLLQRLAQQMMVING</sequence>
<evidence type="ECO:0000313" key="4">
    <source>
        <dbReference type="Proteomes" id="UP000324800"/>
    </source>
</evidence>
<dbReference type="Proteomes" id="UP000324800">
    <property type="component" value="Unassembled WGS sequence"/>
</dbReference>
<dbReference type="AlphaFoldDB" id="A0A5J4U295"/>
<dbReference type="EMBL" id="SNRW01021370">
    <property type="protein sequence ID" value="KAA6364667.1"/>
    <property type="molecule type" value="Genomic_DNA"/>
</dbReference>
<feature type="region of interest" description="Disordered" evidence="1">
    <location>
        <begin position="1"/>
        <end position="32"/>
    </location>
</feature>
<organism evidence="3 4">
    <name type="scientific">Streblomastix strix</name>
    <dbReference type="NCBI Taxonomy" id="222440"/>
    <lineage>
        <taxon>Eukaryota</taxon>
        <taxon>Metamonada</taxon>
        <taxon>Preaxostyla</taxon>
        <taxon>Oxymonadida</taxon>
        <taxon>Streblomastigidae</taxon>
        <taxon>Streblomastix</taxon>
    </lineage>
</organism>
<evidence type="ECO:0000256" key="1">
    <source>
        <dbReference type="SAM" id="MobiDB-lite"/>
    </source>
</evidence>
<proteinExistence type="predicted"/>
<keyword evidence="2" id="KW-1133">Transmembrane helix</keyword>
<reference evidence="3 4" key="1">
    <citation type="submission" date="2019-03" db="EMBL/GenBank/DDBJ databases">
        <title>Single cell metagenomics reveals metabolic interactions within the superorganism composed of flagellate Streblomastix strix and complex community of Bacteroidetes bacteria on its surface.</title>
        <authorList>
            <person name="Treitli S.C."/>
            <person name="Kolisko M."/>
            <person name="Husnik F."/>
            <person name="Keeling P."/>
            <person name="Hampl V."/>
        </authorList>
    </citation>
    <scope>NUCLEOTIDE SEQUENCE [LARGE SCALE GENOMIC DNA]</scope>
    <source>
        <strain evidence="3">ST1C</strain>
    </source>
</reference>
<accession>A0A5J4U295</accession>
<evidence type="ECO:0000256" key="2">
    <source>
        <dbReference type="SAM" id="Phobius"/>
    </source>
</evidence>